<dbReference type="GO" id="GO:0006782">
    <property type="term" value="P:protoporphyrinogen IX biosynthetic process"/>
    <property type="evidence" value="ECO:0007669"/>
    <property type="project" value="UniProtKB-UniRule"/>
</dbReference>
<dbReference type="EMBL" id="VCAU01000038">
    <property type="protein sequence ID" value="KAF9889269.1"/>
    <property type="molecule type" value="Genomic_DNA"/>
</dbReference>
<evidence type="ECO:0000256" key="8">
    <source>
        <dbReference type="ARBA" id="ARBA00023133"/>
    </source>
</evidence>
<dbReference type="InterPro" id="IPR002937">
    <property type="entry name" value="Amino_oxidase"/>
</dbReference>
<dbReference type="Proteomes" id="UP001194746">
    <property type="component" value="Unassembled WGS sequence"/>
</dbReference>
<comment type="subcellular location">
    <subcellularLocation>
        <location evidence="11">Mitochondrion inner membrane</location>
    </subcellularLocation>
</comment>
<evidence type="ECO:0000256" key="9">
    <source>
        <dbReference type="ARBA" id="ARBA00023244"/>
    </source>
</evidence>
<evidence type="ECO:0000256" key="3">
    <source>
        <dbReference type="ARBA" id="ARBA00010551"/>
    </source>
</evidence>
<evidence type="ECO:0000256" key="11">
    <source>
        <dbReference type="RuleBase" id="RU367069"/>
    </source>
</evidence>
<keyword evidence="9 11" id="KW-0627">Porphyrin biosynthesis</keyword>
<dbReference type="SUPFAM" id="SSF51905">
    <property type="entry name" value="FAD/NAD(P)-binding domain"/>
    <property type="match status" value="1"/>
</dbReference>
<dbReference type="Gene3D" id="3.50.50.60">
    <property type="entry name" value="FAD/NAD(P)-binding domain"/>
    <property type="match status" value="1"/>
</dbReference>
<organism evidence="13 14">
    <name type="scientific">Aspergillus nanangensis</name>
    <dbReference type="NCBI Taxonomy" id="2582783"/>
    <lineage>
        <taxon>Eukaryota</taxon>
        <taxon>Fungi</taxon>
        <taxon>Dikarya</taxon>
        <taxon>Ascomycota</taxon>
        <taxon>Pezizomycotina</taxon>
        <taxon>Eurotiomycetes</taxon>
        <taxon>Eurotiomycetidae</taxon>
        <taxon>Eurotiales</taxon>
        <taxon>Aspergillaceae</taxon>
        <taxon>Aspergillus</taxon>
        <taxon>Aspergillus subgen. Circumdati</taxon>
    </lineage>
</organism>
<proteinExistence type="inferred from homology"/>
<dbReference type="EC" id="1.3.3.4" evidence="4 11"/>
<comment type="similarity">
    <text evidence="3 11">Belongs to the protoporphyrinogen/coproporphyrinogen oxidase family. Protoporphyrinogen oxidase subfamily.</text>
</comment>
<name>A0AAD4CMI3_ASPNN</name>
<dbReference type="SUPFAM" id="SSF54373">
    <property type="entry name" value="FAD-linked reductases, C-terminal domain"/>
    <property type="match status" value="1"/>
</dbReference>
<evidence type="ECO:0000256" key="10">
    <source>
        <dbReference type="ARBA" id="ARBA00047554"/>
    </source>
</evidence>
<gene>
    <name evidence="13" type="primary">HEM14</name>
    <name evidence="13" type="ORF">FE257_007582</name>
</gene>
<evidence type="ECO:0000259" key="12">
    <source>
        <dbReference type="Pfam" id="PF01593"/>
    </source>
</evidence>
<dbReference type="PANTHER" id="PTHR42923:SF3">
    <property type="entry name" value="PROTOPORPHYRINOGEN OXIDASE"/>
    <property type="match status" value="1"/>
</dbReference>
<comment type="caution">
    <text evidence="13">The sequence shown here is derived from an EMBL/GenBank/DDBJ whole genome shotgun (WGS) entry which is preliminary data.</text>
</comment>
<reference evidence="13" key="2">
    <citation type="submission" date="2020-02" db="EMBL/GenBank/DDBJ databases">
        <authorList>
            <person name="Gilchrist C.L.M."/>
            <person name="Chooi Y.-H."/>
        </authorList>
    </citation>
    <scope>NUCLEOTIDE SEQUENCE</scope>
    <source>
        <strain evidence="13">MST-FP2251</strain>
    </source>
</reference>
<evidence type="ECO:0000256" key="4">
    <source>
        <dbReference type="ARBA" id="ARBA00012867"/>
    </source>
</evidence>
<dbReference type="AlphaFoldDB" id="A0AAD4CMI3"/>
<protein>
    <recommendedName>
        <fullName evidence="4 11">Protoporphyrinogen oxidase</fullName>
        <ecNumber evidence="4 11">1.3.3.4</ecNumber>
    </recommendedName>
</protein>
<evidence type="ECO:0000256" key="7">
    <source>
        <dbReference type="ARBA" id="ARBA00023002"/>
    </source>
</evidence>
<accession>A0AAD4CMI3</accession>
<dbReference type="PANTHER" id="PTHR42923">
    <property type="entry name" value="PROTOPORPHYRINOGEN OXIDASE"/>
    <property type="match status" value="1"/>
</dbReference>
<dbReference type="InterPro" id="IPR036188">
    <property type="entry name" value="FAD/NAD-bd_sf"/>
</dbReference>
<evidence type="ECO:0000256" key="1">
    <source>
        <dbReference type="ARBA" id="ARBA00002600"/>
    </source>
</evidence>
<evidence type="ECO:0000256" key="5">
    <source>
        <dbReference type="ARBA" id="ARBA00022630"/>
    </source>
</evidence>
<evidence type="ECO:0000313" key="14">
    <source>
        <dbReference type="Proteomes" id="UP001194746"/>
    </source>
</evidence>
<comment type="catalytic activity">
    <reaction evidence="10 11">
        <text>protoporphyrinogen IX + 3 O2 = protoporphyrin IX + 3 H2O2</text>
        <dbReference type="Rhea" id="RHEA:25576"/>
        <dbReference type="ChEBI" id="CHEBI:15379"/>
        <dbReference type="ChEBI" id="CHEBI:16240"/>
        <dbReference type="ChEBI" id="CHEBI:57306"/>
        <dbReference type="ChEBI" id="CHEBI:57307"/>
        <dbReference type="EC" id="1.3.3.4"/>
    </reaction>
</comment>
<comment type="function">
    <text evidence="1 11">Catalyzes the 6-electron oxidation of protoporphyrinogen-IX to form protoporphyrin-IX.</text>
</comment>
<dbReference type="GO" id="GO:0004729">
    <property type="term" value="F:oxygen-dependent protoporphyrinogen oxidase activity"/>
    <property type="evidence" value="ECO:0007669"/>
    <property type="project" value="UniProtKB-UniRule"/>
</dbReference>
<dbReference type="InterPro" id="IPR050464">
    <property type="entry name" value="Zeta_carotene_desat/Oxidored"/>
</dbReference>
<evidence type="ECO:0000256" key="6">
    <source>
        <dbReference type="ARBA" id="ARBA00022827"/>
    </source>
</evidence>
<dbReference type="InterPro" id="IPR004572">
    <property type="entry name" value="Protoporphyrinogen_oxidase"/>
</dbReference>
<feature type="domain" description="Amine oxidase" evidence="12">
    <location>
        <begin position="44"/>
        <end position="549"/>
    </location>
</feature>
<comment type="pathway">
    <text evidence="2 11">Porphyrin-containing compound metabolism; protoporphyrin-IX biosynthesis; protoporphyrin-IX from protoporphyrinogen-IX: step 1/1.</text>
</comment>
<evidence type="ECO:0000256" key="2">
    <source>
        <dbReference type="ARBA" id="ARBA00005073"/>
    </source>
</evidence>
<dbReference type="GO" id="GO:0005743">
    <property type="term" value="C:mitochondrial inner membrane"/>
    <property type="evidence" value="ECO:0007669"/>
    <property type="project" value="UniProtKB-SubCell"/>
</dbReference>
<reference evidence="13" key="1">
    <citation type="journal article" date="2019" name="Beilstein J. Org. Chem.">
        <title>Nanangenines: drimane sesquiterpenoids as the dominant metabolite cohort of a novel Australian fungus, Aspergillus nanangensis.</title>
        <authorList>
            <person name="Lacey H.J."/>
            <person name="Gilchrist C.L.M."/>
            <person name="Crombie A."/>
            <person name="Kalaitzis J.A."/>
            <person name="Vuong D."/>
            <person name="Rutledge P.J."/>
            <person name="Turner P."/>
            <person name="Pitt J.I."/>
            <person name="Lacey E."/>
            <person name="Chooi Y.H."/>
            <person name="Piggott A.M."/>
        </authorList>
    </citation>
    <scope>NUCLEOTIDE SEQUENCE</scope>
    <source>
        <strain evidence="13">MST-FP2251</strain>
    </source>
</reference>
<keyword evidence="6 11" id="KW-0274">FAD</keyword>
<dbReference type="NCBIfam" id="TIGR00562">
    <property type="entry name" value="proto_IX_ox"/>
    <property type="match status" value="1"/>
</dbReference>
<keyword evidence="14" id="KW-1185">Reference proteome</keyword>
<dbReference type="Pfam" id="PF01593">
    <property type="entry name" value="Amino_oxidase"/>
    <property type="match status" value="1"/>
</dbReference>
<keyword evidence="7 11" id="KW-0560">Oxidoreductase</keyword>
<evidence type="ECO:0000313" key="13">
    <source>
        <dbReference type="EMBL" id="KAF9889269.1"/>
    </source>
</evidence>
<comment type="cofactor">
    <cofactor evidence="11">
        <name>FAD</name>
        <dbReference type="ChEBI" id="CHEBI:57692"/>
    </cofactor>
    <text evidence="11">Binds 1 FAD per subunit.</text>
</comment>
<dbReference type="FunFam" id="3.50.50.60:FF:000193">
    <property type="entry name" value="Protoporphyrinogen oxidase"/>
    <property type="match status" value="1"/>
</dbReference>
<keyword evidence="8 11" id="KW-0350">Heme biosynthesis</keyword>
<keyword evidence="5 11" id="KW-0285">Flavoprotein</keyword>
<sequence length="600" mass="66590">MRLPCAPSRVLRAVRSPLAFAHNGPRRWQHTTRPYDAAVVGAGITGLTAAYRLSQDPNCSKVTLYEKSPRVGGWLQSETIPVENGEVVFEYGPRTLRTAIPACLPLLDLIVDLGLHDDILLTDKQSPAATNRYVYYPDHLVRMPSPDPRLSPFSNFVGMAGTVLSEPLFKKFVWSVLSEPYKAPLDTKIAHHDESIADFVSRRLAPEVADNLASALYHGIYAGDISRLSAQMMLGQFRNLEHDDRGVLVTYLHDVVSSGIKHMLLDDLLVLESMGEESYLKSLATLAHQSSVMTFKKGVGQLSDALATALTKSGKVDVLLNTDIQSINKDEWSSDIMISPGKDQKPRQHNRVISTIPAPALADKLDQRTRPNEVLPQASIDSLREHNYAVTVMVVNLYYPNPELLPVTGFGYLIPRSIPFEQNPELGLGVIFGSHSSVGQDTAPGTKLTVMMGGHYWDGWKDSDYPDHESAVELACSMLERHLGITDKPTVVRTRLQRNAIPQYTVGHLPRMQELSNSVRDEFDHRLGLAGSWYNGVGVVDCIRQAYMATSYGVGALRVGPGASDRPWRKFNYQNWDLEGGISTAPVRHLGVYRSERKHY</sequence>